<dbReference type="KEGG" id="bbo:BBOV_I000420"/>
<keyword evidence="12 15" id="KW-0833">Ubl conjugation pathway</keyword>
<comment type="subunit">
    <text evidence="15">Component of the ribosome quality control complex (RQC).</text>
</comment>
<dbReference type="PANTHER" id="PTHR12389">
    <property type="entry name" value="ZINC FINGER PROTEIN 294"/>
    <property type="match status" value="1"/>
</dbReference>
<dbReference type="Pfam" id="PF13639">
    <property type="entry name" value="zf-RING_2"/>
    <property type="match status" value="1"/>
</dbReference>
<evidence type="ECO:0000256" key="11">
    <source>
        <dbReference type="ARBA" id="ARBA00022771"/>
    </source>
</evidence>
<comment type="similarity">
    <text evidence="4 15">Belongs to the LTN1 family.</text>
</comment>
<keyword evidence="11 14" id="KW-0863">Zinc-finger</keyword>
<dbReference type="UniPathway" id="UPA00143"/>
<reference evidence="18 19" key="1">
    <citation type="journal article" date="2007" name="PLoS Pathog.">
        <title>Genome sequence of Babesia bovis and comparative analysis of apicomplexan hemoprotozoa.</title>
        <authorList>
            <person name="Brayton K.A."/>
            <person name="Lau A.O.T."/>
            <person name="Herndon D.R."/>
            <person name="Hannick L."/>
            <person name="Kappmeyer L.S."/>
            <person name="Berens S.J."/>
            <person name="Bidwell S.L."/>
            <person name="Brown W.C."/>
            <person name="Crabtree J."/>
            <person name="Fadrosh D."/>
            <person name="Feldblum T."/>
            <person name="Forberger H.A."/>
            <person name="Haas B.J."/>
            <person name="Howell J.M."/>
            <person name="Khouri H."/>
            <person name="Koo H."/>
            <person name="Mann D.J."/>
            <person name="Norimine J."/>
            <person name="Paulsen I.T."/>
            <person name="Radune D."/>
            <person name="Ren Q."/>
            <person name="Smith R.K. Jr."/>
            <person name="Suarez C.E."/>
            <person name="White O."/>
            <person name="Wortman J.R."/>
            <person name="Knowles D.P. Jr."/>
            <person name="McElwain T.F."/>
            <person name="Nene V.M."/>
        </authorList>
    </citation>
    <scope>NUCLEOTIDE SEQUENCE [LARGE SCALE GENOMIC DNA]</scope>
    <source>
        <strain evidence="18">T2Bo</strain>
    </source>
</reference>
<dbReference type="Gene3D" id="3.30.40.10">
    <property type="entry name" value="Zinc/RING finger domain, C3HC4 (zinc finger)"/>
    <property type="match status" value="1"/>
</dbReference>
<dbReference type="InterPro" id="IPR039804">
    <property type="entry name" value="RING-CH-C4HC3_LTN1"/>
</dbReference>
<evidence type="ECO:0000256" key="15">
    <source>
        <dbReference type="RuleBase" id="RU367090"/>
    </source>
</evidence>
<dbReference type="GO" id="GO:0043023">
    <property type="term" value="F:ribosomal large subunit binding"/>
    <property type="evidence" value="ECO:0007669"/>
    <property type="project" value="TreeGrafter"/>
</dbReference>
<dbReference type="Proteomes" id="UP000002173">
    <property type="component" value="Unassembled WGS sequence"/>
</dbReference>
<name>A7AX63_BABBO</name>
<comment type="pathway">
    <text evidence="3 15">Protein modification; protein ubiquitination.</text>
</comment>
<evidence type="ECO:0000259" key="17">
    <source>
        <dbReference type="PROSITE" id="PS50089"/>
    </source>
</evidence>
<dbReference type="RefSeq" id="XP_001608704.1">
    <property type="nucleotide sequence ID" value="XM_001608654.1"/>
</dbReference>
<dbReference type="SMART" id="SM00184">
    <property type="entry name" value="RING"/>
    <property type="match status" value="1"/>
</dbReference>
<evidence type="ECO:0000256" key="1">
    <source>
        <dbReference type="ARBA" id="ARBA00000900"/>
    </source>
</evidence>
<dbReference type="GeneID" id="5476907"/>
<dbReference type="PANTHER" id="PTHR12389:SF0">
    <property type="entry name" value="E3 UBIQUITIN-PROTEIN LIGASE LISTERIN"/>
    <property type="match status" value="1"/>
</dbReference>
<accession>A7AX63</accession>
<dbReference type="GO" id="GO:0008270">
    <property type="term" value="F:zinc ion binding"/>
    <property type="evidence" value="ECO:0007669"/>
    <property type="project" value="UniProtKB-KW"/>
</dbReference>
<keyword evidence="10" id="KW-0677">Repeat</keyword>
<comment type="caution">
    <text evidence="18">The sequence shown here is derived from an EMBL/GenBank/DDBJ whole genome shotgun (WGS) entry which is preliminary data.</text>
</comment>
<feature type="region of interest" description="Disordered" evidence="16">
    <location>
        <begin position="1"/>
        <end position="25"/>
    </location>
</feature>
<protein>
    <recommendedName>
        <fullName evidence="6 15">E3 ubiquitin-protein ligase listerin</fullName>
        <ecNumber evidence="5 15">2.3.2.27</ecNumber>
    </recommendedName>
    <alternativeName>
        <fullName evidence="15">RING-type E3 ubiquitin transferase listerin</fullName>
    </alternativeName>
</protein>
<keyword evidence="7" id="KW-0963">Cytoplasm</keyword>
<evidence type="ECO:0000256" key="9">
    <source>
        <dbReference type="ARBA" id="ARBA00022723"/>
    </source>
</evidence>
<evidence type="ECO:0000256" key="7">
    <source>
        <dbReference type="ARBA" id="ARBA00022490"/>
    </source>
</evidence>
<dbReference type="InterPro" id="IPR001841">
    <property type="entry name" value="Znf_RING"/>
</dbReference>
<keyword evidence="19" id="KW-1185">Reference proteome</keyword>
<dbReference type="GO" id="GO:1990112">
    <property type="term" value="C:RQC complex"/>
    <property type="evidence" value="ECO:0007669"/>
    <property type="project" value="UniProtKB-UniRule"/>
</dbReference>
<evidence type="ECO:0000256" key="2">
    <source>
        <dbReference type="ARBA" id="ARBA00004514"/>
    </source>
</evidence>
<dbReference type="EC" id="2.3.2.27" evidence="5 15"/>
<dbReference type="GO" id="GO:0072344">
    <property type="term" value="P:rescue of stalled ribosome"/>
    <property type="evidence" value="ECO:0007669"/>
    <property type="project" value="UniProtKB-UniRule"/>
</dbReference>
<dbReference type="InterPro" id="IPR054476">
    <property type="entry name" value="Ltn1_N"/>
</dbReference>
<evidence type="ECO:0000256" key="13">
    <source>
        <dbReference type="ARBA" id="ARBA00022833"/>
    </source>
</evidence>
<comment type="catalytic activity">
    <reaction evidence="1 15">
        <text>S-ubiquitinyl-[E2 ubiquitin-conjugating enzyme]-L-cysteine + [acceptor protein]-L-lysine = [E2 ubiquitin-conjugating enzyme]-L-cysteine + N(6)-ubiquitinyl-[acceptor protein]-L-lysine.</text>
        <dbReference type="EC" id="2.3.2.27"/>
    </reaction>
</comment>
<dbReference type="CDD" id="cd16491">
    <property type="entry name" value="RING-CH-C4HC3_LTN1"/>
    <property type="match status" value="1"/>
</dbReference>
<proteinExistence type="inferred from homology"/>
<dbReference type="eggNOG" id="KOG0803">
    <property type="taxonomic scope" value="Eukaryota"/>
</dbReference>
<dbReference type="STRING" id="5865.A7AX63"/>
<keyword evidence="9 15" id="KW-0479">Metal-binding</keyword>
<dbReference type="SUPFAM" id="SSF48371">
    <property type="entry name" value="ARM repeat"/>
    <property type="match status" value="1"/>
</dbReference>
<sequence>MSKNSRKKEERKVRSSDFAMYQTAESRPTGLHHIFDAFRQDAENLNTEQSSSSARSDDAAMSGQNEHYAILRALDKLTKKDTTTKLKAIDQLLAALETVTIDVLEKLMPDFIHVFLRLAIVEPARKIRLHLGHVLSKMASILKKRMQLYMDNLITHWWVAIHDEASDVAEVYNEAFSNLFASTGTTGDDIDIKTFRVLTHYIERIVKKSLSMLKKDVAEYKKDWLDVFGRVCDNCATISDMHNRLMCSVMRALMKIMIYQRVHTAESVRNTTFVSVFINTEFVELVGYLCGTGAIKQRYASTCFLVEFVKVLQPEHLETAKKVFSIAKQRLSGTEDPKITFHLVRMLCACSRYNSACWDEESLKNYVSFVQSILENYKGDFALHAEFYSVFPCMVSYLPPEWLQSPVGFDAVFQVTTTLLKLMQEKLDNDYEKSFGFDVKEFSQMGSSMLYCYYRILLLLHCSCEDLVEHIFAPILKLNGGNTPHEQHFLSHMPRIFTEFIEESVVLRTPGAYEVLLHKLQEIYGNNTNYVLMAQIFNSLANVNDSVDQHEMIRTFAQGVQQQLKHHIMDKVLPELLQGYVVSPSDDKLQLRIDIILGLLAETEVIGQDSALLGVTRTMINHSYTDTKEFNKAFQTLKKVLEKLPSVLEDPELYYTESYDEKCILLVSLVALQNCESNEQAVRIVNKVCSKQMQLDEETAMMVFLPFINECQRFAPVLSDNMLLWLSNPTHFSEVLFEPVFNLVDPEHVNKERRMLYDMFYAMQVIFIKHPTRKWHIGSTNMVNDLVSLYLVGYYTNIWFTLDTFYEFIQNLLPQWQEARNALETSVIREFLQHIQQRMPRNEDFVTRRYENFDVKDLVYAMMEIQRDPCKCTESIARTLATLESHNNLDIANIYHRNAVLFSTLWLENCETILYPFLATGNQNTDTQHSDVDTEKDILSLKKYFMDVYVSTLIHSGFTVSAFGELCKKLGGNQDFSYIFAVSFVNCITQFNFTSKALLEEKIRILKIYTSQGNTMDIYKMLKKHYMNNPFMGGFISALDVNPEEYVKRIDSVTNMIMESTDSDAVVLTNCLFELGYLLDCVCSGESEIQIVEYSARMESLCHLVDRKLTQLTPNYPSITCWMHYAAMYFWKTCVVINKVAPIESLTMWINTWSMEVTHMCYQEMYKGNQLAITLFANMVIFETSQALLDLQELRQRPNPNEFSKENLDEYIQVIGALLHEKRGGTSDNISQRLDTHYLLVMLVEAIHIVESYRDSECTMDLVGTLKDATYGFLQYISSSDVCYIYATSFISQLWHVKFLLSGIAKHGGVLCNVNLDRNAIHLNIPSGVVSKCFEELCTHLDKKQNVTIDMAKLMFELSQDFEKEYTDDEPEELPSPLTYETSVRRGRSVISFCLNLILGPYITKIVYKTYEVLLESSEHQDLELCLTTWMSIFVMLHEMTEAKMLALKNVVMKLFKTRPLDAGGEMYNTLVAYLATQHDTTTECIDAWWVKENRDIPEYTDEPILHVLLQVLMLCLGNLPVKAEQNMNLVKELFYRMAKTFPEEVNQVWNVCKSSYIKKQIREFTKAEITQKLIADELRMAKYDTSTTIRITHDADYRNVSASLDTKAEVSINLAVKIPSAFPLEPLSFVSSDEAGTFKNKHLRWLMMAQSTANREGLFQGLLLWSDNITKFFDGIEECPICYSIVHLQFNTIPGKVCKVCKHKFHTECLYKWFRNAPKAKCPLCQSLLSFNTSS</sequence>
<dbReference type="VEuPathDB" id="PiroplasmaDB:BBOV_I000420"/>
<dbReference type="FunFam" id="3.30.40.10:FF:000038">
    <property type="entry name" value="E3 ubiquitin-protein ligase listerin"/>
    <property type="match status" value="1"/>
</dbReference>
<dbReference type="SMART" id="SM01197">
    <property type="entry name" value="FANCL_C"/>
    <property type="match status" value="1"/>
</dbReference>
<dbReference type="GO" id="GO:1990116">
    <property type="term" value="P:ribosome-associated ubiquitin-dependent protein catabolic process"/>
    <property type="evidence" value="ECO:0007669"/>
    <property type="project" value="UniProtKB-UniRule"/>
</dbReference>
<keyword evidence="13 15" id="KW-0862">Zinc</keyword>
<feature type="domain" description="RING-type" evidence="17">
    <location>
        <begin position="1680"/>
        <end position="1727"/>
    </location>
</feature>
<evidence type="ECO:0000256" key="10">
    <source>
        <dbReference type="ARBA" id="ARBA00022737"/>
    </source>
</evidence>
<evidence type="ECO:0000256" key="6">
    <source>
        <dbReference type="ARBA" id="ARBA00017157"/>
    </source>
</evidence>
<dbReference type="InParanoid" id="A7AX63"/>
<evidence type="ECO:0000256" key="8">
    <source>
        <dbReference type="ARBA" id="ARBA00022679"/>
    </source>
</evidence>
<dbReference type="EMBL" id="AAXT01000006">
    <property type="protein sequence ID" value="EDO05136.1"/>
    <property type="molecule type" value="Genomic_DNA"/>
</dbReference>
<organism evidence="18 19">
    <name type="scientific">Babesia bovis</name>
    <dbReference type="NCBI Taxonomy" id="5865"/>
    <lineage>
        <taxon>Eukaryota</taxon>
        <taxon>Sar</taxon>
        <taxon>Alveolata</taxon>
        <taxon>Apicomplexa</taxon>
        <taxon>Aconoidasida</taxon>
        <taxon>Piroplasmida</taxon>
        <taxon>Babesiidae</taxon>
        <taxon>Babesia</taxon>
    </lineage>
</organism>
<comment type="subcellular location">
    <subcellularLocation>
        <location evidence="2">Cytoplasm</location>
        <location evidence="2">Cytosol</location>
    </subcellularLocation>
</comment>
<dbReference type="InterPro" id="IPR039795">
    <property type="entry name" value="LTN1/Rkr1"/>
</dbReference>
<evidence type="ECO:0000256" key="16">
    <source>
        <dbReference type="SAM" id="MobiDB-lite"/>
    </source>
</evidence>
<keyword evidence="8 15" id="KW-0808">Transferase</keyword>
<dbReference type="PROSITE" id="PS50089">
    <property type="entry name" value="ZF_RING_2"/>
    <property type="match status" value="1"/>
</dbReference>
<dbReference type="InterPro" id="IPR016024">
    <property type="entry name" value="ARM-type_fold"/>
</dbReference>
<dbReference type="SUPFAM" id="SSF57850">
    <property type="entry name" value="RING/U-box"/>
    <property type="match status" value="1"/>
</dbReference>
<dbReference type="GO" id="GO:0005829">
    <property type="term" value="C:cytosol"/>
    <property type="evidence" value="ECO:0007669"/>
    <property type="project" value="UniProtKB-SubCell"/>
</dbReference>
<evidence type="ECO:0000256" key="3">
    <source>
        <dbReference type="ARBA" id="ARBA00004906"/>
    </source>
</evidence>
<gene>
    <name evidence="18" type="ORF">BBOV_I000420</name>
</gene>
<dbReference type="InterPro" id="IPR013083">
    <property type="entry name" value="Znf_RING/FYVE/PHD"/>
</dbReference>
<evidence type="ECO:0000313" key="19">
    <source>
        <dbReference type="Proteomes" id="UP000002173"/>
    </source>
</evidence>
<comment type="function">
    <text evidence="15">E3 ubiquitin-protein ligase. Component of the ribosome quality control complex (RQC), a ribosome-associated complex that mediates ubiquitination and extraction of incompletely synthesized nascent chains for proteasomal degradation.</text>
</comment>
<evidence type="ECO:0000256" key="14">
    <source>
        <dbReference type="PROSITE-ProRule" id="PRU00175"/>
    </source>
</evidence>
<dbReference type="OMA" id="CACTREN"/>
<dbReference type="GO" id="GO:0016567">
    <property type="term" value="P:protein ubiquitination"/>
    <property type="evidence" value="ECO:0007669"/>
    <property type="project" value="UniProtKB-UniPathway"/>
</dbReference>
<evidence type="ECO:0000256" key="5">
    <source>
        <dbReference type="ARBA" id="ARBA00012483"/>
    </source>
</evidence>
<dbReference type="Pfam" id="PF22958">
    <property type="entry name" value="Ltn1_1st"/>
    <property type="match status" value="1"/>
</dbReference>
<reference evidence="19" key="3">
    <citation type="journal article" date="2021" name="Int. J. Parasitol.">
        <title>Comparative analysis of gene expression between Babesia bovis blood stages and kinetes allowed by improved genome annotation.</title>
        <authorList>
            <person name="Ueti M.W."/>
            <person name="Johnson W.C."/>
            <person name="Kappmeyer L.S."/>
            <person name="Herndon D.R."/>
            <person name="Mousel M.R."/>
            <person name="Reif K.E."/>
            <person name="Taus N.S."/>
            <person name="Ifeonu O.O."/>
            <person name="Silva J.C."/>
            <person name="Suarez C.E."/>
            <person name="Brayton K.A."/>
        </authorList>
    </citation>
    <scope>NUCLEOTIDE SEQUENCE [LARGE SCALE GENOMIC DNA]</scope>
</reference>
<evidence type="ECO:0000256" key="4">
    <source>
        <dbReference type="ARBA" id="ARBA00007997"/>
    </source>
</evidence>
<dbReference type="GO" id="GO:0061630">
    <property type="term" value="F:ubiquitin protein ligase activity"/>
    <property type="evidence" value="ECO:0007669"/>
    <property type="project" value="UniProtKB-UniRule"/>
</dbReference>
<reference evidence="19" key="2">
    <citation type="journal article" date="2020" name="Data Brief">
        <title>Transcriptome dataset of Babesia bovis life stages within vertebrate and invertebrate hosts.</title>
        <authorList>
            <person name="Ueti M.W."/>
            <person name="Johnson W.C."/>
            <person name="Kappmeyer L.S."/>
            <person name="Herndon D.R."/>
            <person name="Mousel M.R."/>
            <person name="Reif K.E."/>
            <person name="Taus N.S."/>
            <person name="Ifeonu O.O."/>
            <person name="Silva J.C."/>
            <person name="Suarez C.E."/>
            <person name="Brayton K.A."/>
        </authorList>
    </citation>
    <scope>NUCLEOTIDE SEQUENCE [LARGE SCALE GENOMIC DNA]</scope>
</reference>
<evidence type="ECO:0000313" key="18">
    <source>
        <dbReference type="EMBL" id="EDO05136.1"/>
    </source>
</evidence>
<evidence type="ECO:0000256" key="12">
    <source>
        <dbReference type="ARBA" id="ARBA00022786"/>
    </source>
</evidence>